<proteinExistence type="predicted"/>
<organism evidence="2 3">
    <name type="scientific">Microbacterium suwonense</name>
    <dbReference type="NCBI Taxonomy" id="683047"/>
    <lineage>
        <taxon>Bacteria</taxon>
        <taxon>Bacillati</taxon>
        <taxon>Actinomycetota</taxon>
        <taxon>Actinomycetes</taxon>
        <taxon>Micrococcales</taxon>
        <taxon>Microbacteriaceae</taxon>
        <taxon>Microbacterium</taxon>
    </lineage>
</organism>
<accession>A0ABN6X193</accession>
<protein>
    <submittedName>
        <fullName evidence="2">Uncharacterized protein</fullName>
    </submittedName>
</protein>
<gene>
    <name evidence="2" type="ORF">GCM10025863_08610</name>
</gene>
<feature type="region of interest" description="Disordered" evidence="1">
    <location>
        <begin position="108"/>
        <end position="138"/>
    </location>
</feature>
<reference evidence="3" key="1">
    <citation type="journal article" date="2019" name="Int. J. Syst. Evol. Microbiol.">
        <title>The Global Catalogue of Microorganisms (GCM) 10K type strain sequencing project: providing services to taxonomists for standard genome sequencing and annotation.</title>
        <authorList>
            <consortium name="The Broad Institute Genomics Platform"/>
            <consortium name="The Broad Institute Genome Sequencing Center for Infectious Disease"/>
            <person name="Wu L."/>
            <person name="Ma J."/>
        </authorList>
    </citation>
    <scope>NUCLEOTIDE SEQUENCE [LARGE SCALE GENOMIC DNA]</scope>
    <source>
        <strain evidence="3">NBRC 106310</strain>
    </source>
</reference>
<name>A0ABN6X193_9MICO</name>
<evidence type="ECO:0000256" key="1">
    <source>
        <dbReference type="SAM" id="MobiDB-lite"/>
    </source>
</evidence>
<evidence type="ECO:0000313" key="2">
    <source>
        <dbReference type="EMBL" id="BDZ38247.1"/>
    </source>
</evidence>
<sequence length="298" mass="30773">MVAAGLMLAGCASPPASGGHSTSVPSAAAEGMLRTPRAVTVLDAGDGAKLCLGAIATSLPPQCGGPGVIGWDWAEWSGAYTEAAGVRWGSFTLTGSYDADAFTFRPADVRPGNEGGATSAGSWSGEADFSTPCDPPEGGWQVRDAARTTAESMQRVFERAMTLPGYAASWVDRSRIPSVGAEATPEQQLAETAPHPELTIVNVTVVGDVTAAETALTEVWGGMLCVTAAERTEADLLSVMSELMPQSGSHQVLMAAPNTRAGRIDLQVIHDDGALQQEMDQAYGVGTVIVRSVLQPVG</sequence>
<dbReference type="Proteomes" id="UP001321543">
    <property type="component" value="Chromosome"/>
</dbReference>
<dbReference type="EMBL" id="AP027728">
    <property type="protein sequence ID" value="BDZ38247.1"/>
    <property type="molecule type" value="Genomic_DNA"/>
</dbReference>
<keyword evidence="3" id="KW-1185">Reference proteome</keyword>
<evidence type="ECO:0000313" key="3">
    <source>
        <dbReference type="Proteomes" id="UP001321543"/>
    </source>
</evidence>